<dbReference type="FunFam" id="3.40.50.720:FF:000084">
    <property type="entry name" value="Short-chain dehydrogenase reductase"/>
    <property type="match status" value="1"/>
</dbReference>
<evidence type="ECO:0000313" key="3">
    <source>
        <dbReference type="EMBL" id="QDZ12882.1"/>
    </source>
</evidence>
<dbReference type="OrthoDB" id="9789398at2"/>
<dbReference type="CDD" id="cd05233">
    <property type="entry name" value="SDR_c"/>
    <property type="match status" value="1"/>
</dbReference>
<dbReference type="Pfam" id="PF13561">
    <property type="entry name" value="adh_short_C2"/>
    <property type="match status" value="1"/>
</dbReference>
<dbReference type="RefSeq" id="WP_146292332.1">
    <property type="nucleotide sequence ID" value="NZ_CP042304.1"/>
</dbReference>
<evidence type="ECO:0000256" key="1">
    <source>
        <dbReference type="ARBA" id="ARBA00006484"/>
    </source>
</evidence>
<gene>
    <name evidence="3" type="ORF">FPZ08_20315</name>
</gene>
<dbReference type="InterPro" id="IPR036291">
    <property type="entry name" value="NAD(P)-bd_dom_sf"/>
</dbReference>
<evidence type="ECO:0000313" key="4">
    <source>
        <dbReference type="Proteomes" id="UP000315364"/>
    </source>
</evidence>
<dbReference type="Proteomes" id="UP000315364">
    <property type="component" value="Chromosome"/>
</dbReference>
<sequence>MDESKTMTMPGQSQYAGLASKVAVVTGGASGIGAEIVTRLARHGARVAIVDIDDASAAALQESLKREGKGESRYYRCDLTSVDSITETCARIESEFGPVQVLVNNAANDVRHDLDSVDEARFDELIAVNLRHQFFMTKHLRKGMAASGGGAIINMGSHAAYIGAAAMPVYGAAKAGVFGLTRAFARELGRDRIRVNQVVPGWVLTEKQRQLWWSPEAEQRRRDGQCIADEILAGDVAEMVLFLASDSARLCTNQSWFVDGGRN</sequence>
<dbReference type="PRINTS" id="PR00081">
    <property type="entry name" value="GDHRDH"/>
</dbReference>
<dbReference type="PANTHER" id="PTHR43639:SF1">
    <property type="entry name" value="SHORT-CHAIN DEHYDROGENASE_REDUCTASE FAMILY PROTEIN"/>
    <property type="match status" value="1"/>
</dbReference>
<dbReference type="GO" id="GO:0016491">
    <property type="term" value="F:oxidoreductase activity"/>
    <property type="evidence" value="ECO:0007669"/>
    <property type="project" value="UniProtKB-KW"/>
</dbReference>
<dbReference type="InterPro" id="IPR020904">
    <property type="entry name" value="Sc_DH/Rdtase_CS"/>
</dbReference>
<keyword evidence="2" id="KW-0560">Oxidoreductase</keyword>
<dbReference type="PANTHER" id="PTHR43639">
    <property type="entry name" value="OXIDOREDUCTASE, SHORT-CHAIN DEHYDROGENASE/REDUCTASE FAMILY (AFU_ORTHOLOGUE AFUA_5G02870)"/>
    <property type="match status" value="1"/>
</dbReference>
<reference evidence="3 4" key="1">
    <citation type="submission" date="2019-07" db="EMBL/GenBank/DDBJ databases">
        <title>Full genome sequence of Devosia sp. Gsoil 520.</title>
        <authorList>
            <person name="Im W.-T."/>
        </authorList>
    </citation>
    <scope>NUCLEOTIDE SEQUENCE [LARGE SCALE GENOMIC DNA]</scope>
    <source>
        <strain evidence="3 4">Gsoil 520</strain>
    </source>
</reference>
<keyword evidence="4" id="KW-1185">Reference proteome</keyword>
<comment type="similarity">
    <text evidence="1">Belongs to the short-chain dehydrogenases/reductases (SDR) family.</text>
</comment>
<dbReference type="PROSITE" id="PS00061">
    <property type="entry name" value="ADH_SHORT"/>
    <property type="match status" value="1"/>
</dbReference>
<dbReference type="Gene3D" id="3.40.50.720">
    <property type="entry name" value="NAD(P)-binding Rossmann-like Domain"/>
    <property type="match status" value="1"/>
</dbReference>
<protein>
    <submittedName>
        <fullName evidence="3">SDR family oxidoreductase</fullName>
    </submittedName>
</protein>
<dbReference type="PRINTS" id="PR00080">
    <property type="entry name" value="SDRFAMILY"/>
</dbReference>
<dbReference type="InterPro" id="IPR002347">
    <property type="entry name" value="SDR_fam"/>
</dbReference>
<evidence type="ECO:0000256" key="2">
    <source>
        <dbReference type="ARBA" id="ARBA00023002"/>
    </source>
</evidence>
<dbReference type="EMBL" id="CP042304">
    <property type="protein sequence ID" value="QDZ12882.1"/>
    <property type="molecule type" value="Genomic_DNA"/>
</dbReference>
<name>A0A5B8LZR2_9HYPH</name>
<proteinExistence type="inferred from homology"/>
<accession>A0A5B8LZR2</accession>
<dbReference type="KEGG" id="dea:FPZ08_20315"/>
<dbReference type="SUPFAM" id="SSF51735">
    <property type="entry name" value="NAD(P)-binding Rossmann-fold domains"/>
    <property type="match status" value="1"/>
</dbReference>
<organism evidence="3 4">
    <name type="scientific">Devosia ginsengisoli</name>
    <dbReference type="NCBI Taxonomy" id="400770"/>
    <lineage>
        <taxon>Bacteria</taxon>
        <taxon>Pseudomonadati</taxon>
        <taxon>Pseudomonadota</taxon>
        <taxon>Alphaproteobacteria</taxon>
        <taxon>Hyphomicrobiales</taxon>
        <taxon>Devosiaceae</taxon>
        <taxon>Devosia</taxon>
    </lineage>
</organism>
<dbReference type="AlphaFoldDB" id="A0A5B8LZR2"/>